<dbReference type="PRINTS" id="PR00063">
    <property type="entry name" value="RIBOSOMALL27"/>
</dbReference>
<proteinExistence type="inferred from homology"/>
<dbReference type="SUPFAM" id="SSF110324">
    <property type="entry name" value="Ribosomal L27 protein-like"/>
    <property type="match status" value="1"/>
</dbReference>
<dbReference type="AlphaFoldDB" id="A0A2M7UFL9"/>
<evidence type="ECO:0000256" key="4">
    <source>
        <dbReference type="ARBA" id="ARBA00035175"/>
    </source>
</evidence>
<dbReference type="GO" id="GO:1990904">
    <property type="term" value="C:ribonucleoprotein complex"/>
    <property type="evidence" value="ECO:0007669"/>
    <property type="project" value="UniProtKB-KW"/>
</dbReference>
<dbReference type="FunFam" id="2.40.50.100:FF:000020">
    <property type="entry name" value="50S ribosomal protein L27"/>
    <property type="match status" value="1"/>
</dbReference>
<dbReference type="Proteomes" id="UP000231688">
    <property type="component" value="Unassembled WGS sequence"/>
</dbReference>
<dbReference type="EMBL" id="PFOH01000009">
    <property type="protein sequence ID" value="PIZ70023.1"/>
    <property type="molecule type" value="Genomic_DNA"/>
</dbReference>
<evidence type="ECO:0000256" key="2">
    <source>
        <dbReference type="ARBA" id="ARBA00022980"/>
    </source>
</evidence>
<comment type="caution">
    <text evidence="6">The sequence shown here is derived from an EMBL/GenBank/DDBJ whole genome shotgun (WGS) entry which is preliminary data.</text>
</comment>
<evidence type="ECO:0000313" key="6">
    <source>
        <dbReference type="EMBL" id="PIZ70023.1"/>
    </source>
</evidence>
<dbReference type="GO" id="GO:0005840">
    <property type="term" value="C:ribosome"/>
    <property type="evidence" value="ECO:0007669"/>
    <property type="project" value="UniProtKB-KW"/>
</dbReference>
<evidence type="ECO:0000256" key="5">
    <source>
        <dbReference type="ARBA" id="ARBA00035477"/>
    </source>
</evidence>
<evidence type="ECO:0000256" key="3">
    <source>
        <dbReference type="ARBA" id="ARBA00023274"/>
    </source>
</evidence>
<dbReference type="InterPro" id="IPR001684">
    <property type="entry name" value="Ribosomal_bL27"/>
</dbReference>
<sequence>MSKTKAAGSTRLGRDSQPKYLGIKIFGGQKTQPGSIIIRQRGTKYVPGENVRRGKDDTLYAIIKGVVEFTTKKMKKFDGSRRITKVVSVRPQ</sequence>
<gene>
    <name evidence="6" type="ORF">COY10_00435</name>
</gene>
<keyword evidence="2 6" id="KW-0689">Ribosomal protein</keyword>
<dbReference type="InterPro" id="IPR018261">
    <property type="entry name" value="Ribosomal_bL27_CS"/>
</dbReference>
<dbReference type="GO" id="GO:0003735">
    <property type="term" value="F:structural constituent of ribosome"/>
    <property type="evidence" value="ECO:0007669"/>
    <property type="project" value="InterPro"/>
</dbReference>
<protein>
    <recommendedName>
        <fullName evidence="4">Large ribosomal subunit protein bL27</fullName>
    </recommendedName>
    <alternativeName>
        <fullName evidence="5">50S ribosomal protein L27</fullName>
    </alternativeName>
</protein>
<dbReference type="PROSITE" id="PS00831">
    <property type="entry name" value="RIBOSOMAL_L27"/>
    <property type="match status" value="1"/>
</dbReference>
<dbReference type="GO" id="GO:0006412">
    <property type="term" value="P:translation"/>
    <property type="evidence" value="ECO:0007669"/>
    <property type="project" value="InterPro"/>
</dbReference>
<keyword evidence="3" id="KW-0687">Ribonucleoprotein</keyword>
<accession>A0A2M7UFL9</accession>
<evidence type="ECO:0000256" key="1">
    <source>
        <dbReference type="ARBA" id="ARBA00010797"/>
    </source>
</evidence>
<dbReference type="Pfam" id="PF01016">
    <property type="entry name" value="Ribosomal_L27"/>
    <property type="match status" value="1"/>
</dbReference>
<dbReference type="Gene3D" id="2.40.50.100">
    <property type="match status" value="1"/>
</dbReference>
<organism evidence="6 7">
    <name type="scientific">Candidatus Portnoybacteria bacterium CG_4_10_14_0_2_um_filter_43_36</name>
    <dbReference type="NCBI Taxonomy" id="1974798"/>
    <lineage>
        <taxon>Bacteria</taxon>
        <taxon>Candidatus Portnoyibacteriota</taxon>
    </lineage>
</organism>
<comment type="similarity">
    <text evidence="1">Belongs to the bacterial ribosomal protein bL27 family.</text>
</comment>
<dbReference type="PANTHER" id="PTHR15893">
    <property type="entry name" value="RIBOSOMAL PROTEIN L27"/>
    <property type="match status" value="1"/>
</dbReference>
<name>A0A2M7UFL9_9BACT</name>
<dbReference type="NCBIfam" id="TIGR00062">
    <property type="entry name" value="L27"/>
    <property type="match status" value="1"/>
</dbReference>
<evidence type="ECO:0000313" key="7">
    <source>
        <dbReference type="Proteomes" id="UP000231688"/>
    </source>
</evidence>
<dbReference type="PANTHER" id="PTHR15893:SF0">
    <property type="entry name" value="LARGE RIBOSOMAL SUBUNIT PROTEIN BL27M"/>
    <property type="match status" value="1"/>
</dbReference>
<reference evidence="7" key="1">
    <citation type="submission" date="2017-09" db="EMBL/GenBank/DDBJ databases">
        <title>Depth-based differentiation of microbial function through sediment-hosted aquifers and enrichment of novel symbionts in the deep terrestrial subsurface.</title>
        <authorList>
            <person name="Probst A.J."/>
            <person name="Ladd B."/>
            <person name="Jarett J.K."/>
            <person name="Geller-Mcgrath D.E."/>
            <person name="Sieber C.M.K."/>
            <person name="Emerson J.B."/>
            <person name="Anantharaman K."/>
            <person name="Thomas B.C."/>
            <person name="Malmstrom R."/>
            <person name="Stieglmeier M."/>
            <person name="Klingl A."/>
            <person name="Woyke T."/>
            <person name="Ryan C.M."/>
            <person name="Banfield J.F."/>
        </authorList>
    </citation>
    <scope>NUCLEOTIDE SEQUENCE [LARGE SCALE GENOMIC DNA]</scope>
</reference>